<keyword evidence="9" id="KW-1185">Reference proteome</keyword>
<dbReference type="InterPro" id="IPR027467">
    <property type="entry name" value="MopterinOxRdtase_cofactor_BS"/>
</dbReference>
<dbReference type="Gene3D" id="3.40.228.10">
    <property type="entry name" value="Dimethylsulfoxide Reductase, domain 2"/>
    <property type="match status" value="1"/>
</dbReference>
<dbReference type="PANTHER" id="PTHR43105">
    <property type="entry name" value="RESPIRATORY NITRATE REDUCTASE"/>
    <property type="match status" value="1"/>
</dbReference>
<dbReference type="GO" id="GO:0008863">
    <property type="term" value="F:formate dehydrogenase (NAD+) activity"/>
    <property type="evidence" value="ECO:0007669"/>
    <property type="project" value="UniProtKB-EC"/>
</dbReference>
<evidence type="ECO:0000256" key="2">
    <source>
        <dbReference type="ARBA" id="ARBA00022485"/>
    </source>
</evidence>
<gene>
    <name evidence="8" type="primary">fdhF</name>
    <name evidence="8" type="ORF">O0S10_10115</name>
</gene>
<dbReference type="PROSITE" id="PS00551">
    <property type="entry name" value="MOLYBDOPTERIN_PROK_1"/>
    <property type="match status" value="1"/>
</dbReference>
<dbReference type="SUPFAM" id="SSF50692">
    <property type="entry name" value="ADC-like"/>
    <property type="match status" value="1"/>
</dbReference>
<evidence type="ECO:0000256" key="5">
    <source>
        <dbReference type="ARBA" id="ARBA00023004"/>
    </source>
</evidence>
<evidence type="ECO:0000256" key="3">
    <source>
        <dbReference type="ARBA" id="ARBA00022723"/>
    </source>
</evidence>
<comment type="caution">
    <text evidence="8">The sequence shown here is derived from an EMBL/GenBank/DDBJ whole genome shotgun (WGS) entry which is preliminary data.</text>
</comment>
<dbReference type="Pfam" id="PF00384">
    <property type="entry name" value="Molybdopterin"/>
    <property type="match status" value="1"/>
</dbReference>
<reference evidence="8" key="1">
    <citation type="submission" date="2022-12" db="EMBL/GenBank/DDBJ databases">
        <title>Isolation and characterisation of novel Methanocorpusculum spp. from native Australian herbivores indicates the genus is ancestrally host-associated.</title>
        <authorList>
            <person name="Volmer J.G."/>
            <person name="Soo R.M."/>
            <person name="Evans P.N."/>
            <person name="Hoedt E.C."/>
            <person name="Astorga Alsina A.L."/>
            <person name="Woodcroft B.J."/>
            <person name="Tyson G.W."/>
            <person name="Hugenholtz P."/>
            <person name="Morrison M."/>
        </authorList>
    </citation>
    <scope>NUCLEOTIDE SEQUENCE</scope>
    <source>
        <strain evidence="8">MG</strain>
    </source>
</reference>
<dbReference type="Gene3D" id="2.20.25.90">
    <property type="entry name" value="ADC-like domains"/>
    <property type="match status" value="1"/>
</dbReference>
<dbReference type="InterPro" id="IPR009010">
    <property type="entry name" value="Asp_de-COase-like_dom_sf"/>
</dbReference>
<evidence type="ECO:0000256" key="6">
    <source>
        <dbReference type="ARBA" id="ARBA00023014"/>
    </source>
</evidence>
<accession>A0ABT4IIJ7</accession>
<keyword evidence="2" id="KW-0004">4Fe-4S</keyword>
<dbReference type="InterPro" id="IPR006657">
    <property type="entry name" value="MoPterin_dinucl-bd_dom"/>
</dbReference>
<dbReference type="Pfam" id="PF04879">
    <property type="entry name" value="Molybdop_Fe4S4"/>
    <property type="match status" value="1"/>
</dbReference>
<sequence length="678" mass="74317">MDLKYVPTTCPYCGTGCSLYLVVRDGSVAGVAPFTRSPVNEGKLCPRGISSWKFVNSPDRLTRPLIRKNGNLIPVSWDEAISCIAEKFRQYRPSEFCVLSSPRTSNEDNYVMMKFARGVLKTNHIDHCERLCHASIVEPLADSFGCQAMTGSIPDLSDARTIFVIGSNAFAQHPLIGRRIAQAQKRGATYICADPRRTFTGDGADLLLQFHAGTDVLLLNGIMQVILQNGWENTAFIAERTRGFAEFKNVILDPAYSVSAVSAETGIPEDHIRRAAFLLAQPDCTIIYSTGITKQGDSAANIHSIANLQLLTGNIGRPGTGISPLRGQNNIQGACDMGAQPFYFTGYQRVDDASVHKKFSDAWQFPDGIAPAVCGYEITEMMDTLISGSGGLKAMYIMGENPVLSDLDVNHAKAALTNLEFLVVQDIFFNETCEFADVVLPAVCFAERDGTQTNTERRVQRWHRAASPPGEAKADWRIIADIAAALGYADQFSWTSYDEIFSEIASLTPQYAGLDYGRLENPDGIQWPCPTAGHPGTPHLYADRFATADGLGIFLPAAWHPPGETTDTEYPFRFTTGRCIFHWDTGTMARKNSSAKDTSWVEINSADAGRLGIESGDPVRISTRDREIFAVARVTTEILPGTLFMPSHYVEFETKELVQNTAACRNAGSGPAKIEKIR</sequence>
<dbReference type="SUPFAM" id="SSF53706">
    <property type="entry name" value="Formate dehydrogenase/DMSO reductase, domains 1-3"/>
    <property type="match status" value="1"/>
</dbReference>
<evidence type="ECO:0000256" key="4">
    <source>
        <dbReference type="ARBA" id="ARBA00023002"/>
    </source>
</evidence>
<name>A0ABT4IIJ7_9EURY</name>
<keyword evidence="5" id="KW-0408">Iron</keyword>
<feature type="domain" description="4Fe-4S Mo/W bis-MGD-type" evidence="7">
    <location>
        <begin position="3"/>
        <end position="59"/>
    </location>
</feature>
<keyword evidence="3" id="KW-0479">Metal-binding</keyword>
<dbReference type="InterPro" id="IPR050123">
    <property type="entry name" value="Prok_molybdopt-oxidoreductase"/>
</dbReference>
<dbReference type="RefSeq" id="WP_268925761.1">
    <property type="nucleotide sequence ID" value="NZ_JAPTGB010000030.1"/>
</dbReference>
<dbReference type="Proteomes" id="UP001141422">
    <property type="component" value="Unassembled WGS sequence"/>
</dbReference>
<dbReference type="EMBL" id="JAPTGB010000030">
    <property type="protein sequence ID" value="MCZ0861568.1"/>
    <property type="molecule type" value="Genomic_DNA"/>
</dbReference>
<organism evidence="8 9">
    <name type="scientific">Methanocorpusculum petauri</name>
    <dbReference type="NCBI Taxonomy" id="3002863"/>
    <lineage>
        <taxon>Archaea</taxon>
        <taxon>Methanobacteriati</taxon>
        <taxon>Methanobacteriota</taxon>
        <taxon>Stenosarchaea group</taxon>
        <taxon>Methanomicrobia</taxon>
        <taxon>Methanomicrobiales</taxon>
        <taxon>Methanocorpusculaceae</taxon>
        <taxon>Methanocorpusculum</taxon>
    </lineage>
</organism>
<evidence type="ECO:0000313" key="9">
    <source>
        <dbReference type="Proteomes" id="UP001141422"/>
    </source>
</evidence>
<proteinExistence type="inferred from homology"/>
<dbReference type="SMART" id="SM00926">
    <property type="entry name" value="Molybdop_Fe4S4"/>
    <property type="match status" value="1"/>
</dbReference>
<protein>
    <submittedName>
        <fullName evidence="8">Formate dehydrogenase subunit alpha</fullName>
        <ecNumber evidence="8">1.17.1.9</ecNumber>
    </submittedName>
</protein>
<evidence type="ECO:0000256" key="1">
    <source>
        <dbReference type="ARBA" id="ARBA00010312"/>
    </source>
</evidence>
<comment type="similarity">
    <text evidence="1">Belongs to the prokaryotic molybdopterin-containing oxidoreductase family.</text>
</comment>
<evidence type="ECO:0000313" key="8">
    <source>
        <dbReference type="EMBL" id="MCZ0861568.1"/>
    </source>
</evidence>
<evidence type="ECO:0000259" key="7">
    <source>
        <dbReference type="PROSITE" id="PS51669"/>
    </source>
</evidence>
<keyword evidence="6" id="KW-0411">Iron-sulfur</keyword>
<dbReference type="Pfam" id="PF01568">
    <property type="entry name" value="Molydop_binding"/>
    <property type="match status" value="1"/>
</dbReference>
<dbReference type="PROSITE" id="PS51669">
    <property type="entry name" value="4FE4S_MOW_BIS_MGD"/>
    <property type="match status" value="1"/>
</dbReference>
<keyword evidence="4 8" id="KW-0560">Oxidoreductase</keyword>
<dbReference type="CDD" id="cd02753">
    <property type="entry name" value="MopB_Formate-Dh-H"/>
    <property type="match status" value="1"/>
</dbReference>
<dbReference type="NCBIfam" id="TIGR01591">
    <property type="entry name" value="Fdh-alpha"/>
    <property type="match status" value="1"/>
</dbReference>
<dbReference type="InterPro" id="IPR041924">
    <property type="entry name" value="Formate_Dh-H_N"/>
</dbReference>
<dbReference type="Gene3D" id="2.40.40.20">
    <property type="match status" value="1"/>
</dbReference>
<dbReference type="InterPro" id="IPR006656">
    <property type="entry name" value="Mopterin_OxRdtase"/>
</dbReference>
<dbReference type="Gene3D" id="3.40.50.740">
    <property type="match status" value="1"/>
</dbReference>
<dbReference type="PANTHER" id="PTHR43105:SF14">
    <property type="entry name" value="FORMATE DEHYDROGENASE H"/>
    <property type="match status" value="1"/>
</dbReference>
<dbReference type="EC" id="1.17.1.9" evidence="8"/>
<dbReference type="InterPro" id="IPR006963">
    <property type="entry name" value="Mopterin_OxRdtase_4Fe-4S_dom"/>
</dbReference>
<dbReference type="InterPro" id="IPR006478">
    <property type="entry name" value="Formate_DH_asu"/>
</dbReference>